<organism evidence="1">
    <name type="scientific">Proteinivorax hydrogeniformans</name>
    <dbReference type="NCBI Taxonomy" id="1826727"/>
    <lineage>
        <taxon>Bacteria</taxon>
        <taxon>Bacillati</taxon>
        <taxon>Bacillota</taxon>
        <taxon>Clostridia</taxon>
        <taxon>Eubacteriales</taxon>
        <taxon>Proteinivoracaceae</taxon>
        <taxon>Proteinivorax</taxon>
    </lineage>
</organism>
<sequence length="59" mass="6998">MVKRNFVFLIVGLIMIFSVGCSNDVVKEDLEDYLYKYRTFLNDNQQAFDAYGDAWEDYN</sequence>
<dbReference type="RefSeq" id="WP_353893951.1">
    <property type="nucleotide sequence ID" value="NZ_CP159485.1"/>
</dbReference>
<reference evidence="1" key="2">
    <citation type="submission" date="2024-06" db="EMBL/GenBank/DDBJ databases">
        <authorList>
            <person name="Petrova K.O."/>
            <person name="Toshchakov S.V."/>
            <person name="Boltjanskaja Y.V."/>
            <person name="Kevbrin V.V."/>
        </authorList>
    </citation>
    <scope>NUCLEOTIDE SEQUENCE</scope>
    <source>
        <strain evidence="1">Z-710</strain>
    </source>
</reference>
<gene>
    <name evidence="1" type="ORF">PRVXH_000722</name>
</gene>
<dbReference type="PROSITE" id="PS51257">
    <property type="entry name" value="PROKAR_LIPOPROTEIN"/>
    <property type="match status" value="1"/>
</dbReference>
<proteinExistence type="predicted"/>
<evidence type="ECO:0000313" key="1">
    <source>
        <dbReference type="EMBL" id="XCI29403.1"/>
    </source>
</evidence>
<name>A0AAU8HVI6_9FIRM</name>
<dbReference type="EMBL" id="CP159485">
    <property type="protein sequence ID" value="XCI29403.1"/>
    <property type="molecule type" value="Genomic_DNA"/>
</dbReference>
<protein>
    <submittedName>
        <fullName evidence="1">Uncharacterized protein</fullName>
    </submittedName>
</protein>
<accession>A0AAU8HVI6</accession>
<dbReference type="AlphaFoldDB" id="A0AAU8HVI6"/>
<reference evidence="1" key="1">
    <citation type="journal article" date="2018" name="Antonie Van Leeuwenhoek">
        <title>Proteinivorax hydrogeniformans sp. nov., an anaerobic, haloalkaliphilic bacterium fermenting proteinaceous compounds with high hydrogen production.</title>
        <authorList>
            <person name="Boltyanskaya Y."/>
            <person name="Detkova E."/>
            <person name="Pimenov N."/>
            <person name="Kevbrin V."/>
        </authorList>
    </citation>
    <scope>NUCLEOTIDE SEQUENCE</scope>
    <source>
        <strain evidence="1">Z-710</strain>
    </source>
</reference>